<dbReference type="EMBL" id="RJUF01000022">
    <property type="protein sequence ID" value="MCP9763184.1"/>
    <property type="molecule type" value="Genomic_DNA"/>
</dbReference>
<evidence type="ECO:0000313" key="1">
    <source>
        <dbReference type="EMBL" id="MCP9763184.1"/>
    </source>
</evidence>
<dbReference type="RefSeq" id="WP_255036971.1">
    <property type="nucleotide sequence ID" value="NZ_RJUF01000022.1"/>
</dbReference>
<keyword evidence="2" id="KW-1185">Reference proteome</keyword>
<reference evidence="1 2" key="1">
    <citation type="submission" date="2018-11" db="EMBL/GenBank/DDBJ databases">
        <title>Novel bacteria species description.</title>
        <authorList>
            <person name="Han J.-H."/>
        </authorList>
    </citation>
    <scope>NUCLEOTIDE SEQUENCE [LARGE SCALE GENOMIC DNA]</scope>
    <source>
        <strain evidence="1 2">KCTC23259</strain>
    </source>
</reference>
<dbReference type="AlphaFoldDB" id="A0AAE3H383"/>
<protein>
    <submittedName>
        <fullName evidence="1">Uncharacterized protein</fullName>
    </submittedName>
</protein>
<comment type="caution">
    <text evidence="1">The sequence shown here is derived from an EMBL/GenBank/DDBJ whole genome shotgun (WGS) entry which is preliminary data.</text>
</comment>
<name>A0AAE3H383_9BACT</name>
<dbReference type="Proteomes" id="UP001204144">
    <property type="component" value="Unassembled WGS sequence"/>
</dbReference>
<organism evidence="1 2">
    <name type="scientific">Lacihabitans soyangensis</name>
    <dbReference type="NCBI Taxonomy" id="869394"/>
    <lineage>
        <taxon>Bacteria</taxon>
        <taxon>Pseudomonadati</taxon>
        <taxon>Bacteroidota</taxon>
        <taxon>Cytophagia</taxon>
        <taxon>Cytophagales</taxon>
        <taxon>Leadbetterellaceae</taxon>
        <taxon>Lacihabitans</taxon>
    </lineage>
</organism>
<accession>A0AAE3H383</accession>
<gene>
    <name evidence="1" type="ORF">EGI31_09465</name>
</gene>
<evidence type="ECO:0000313" key="2">
    <source>
        <dbReference type="Proteomes" id="UP001204144"/>
    </source>
</evidence>
<sequence>MASSFNIDYPGSASDFVVNANKAIKTKGGIFTGDQNSGTFALKTLIGSVKGSYKVIGGIGDETKVAITINQKPMLVPMSKIQEVIEGYF</sequence>
<proteinExistence type="predicted"/>